<evidence type="ECO:0000313" key="1">
    <source>
        <dbReference type="EMBL" id="AES94141.2"/>
    </source>
</evidence>
<proteinExistence type="predicted"/>
<evidence type="ECO:0000313" key="2">
    <source>
        <dbReference type="EnsemblPlants" id="AES94141"/>
    </source>
</evidence>
<dbReference type="HOGENOM" id="CLU_016869_3_2_1"/>
<sequence length="438" mass="50053">MDGEGEEWSRLAGSGVVVDVVRWFCFGWEKKKEECASDERERGRGNEIELMGWRWLPLATPSSATADDRIVQKNPVNATDDRNVQKTIVNATRISPQMAKVADNATKTLINDTSISPPKAEAEKLETRKVELEQEQPLCVSEARTEYCQPQGDIRVHGKSSSVYIVSHKTNSLAENVSWIIRPYSVKTVKPSHKVSQCTKYHSIPAVIFSTAGYTGNHFHEFSDIVIPLFLTCRLFNGQVQLIITDKKSWWISKHQAFLKKLSNYEIIDIDRDDEVHCFSKVIIGLKRYHKELSIDPQKYSYSIKDFMEFLRSSYSLKRVGAIKIRDIGNKSKKPRLLILSRKTSRSFINTNQITKMAKGLGFRVIVHGAGLTNILFLPQNAIFIQVVPFGGMQVEWLATNDFARPLENMNIKYLEYKIRLEESTLIQQYPLDHMGYS</sequence>
<reference evidence="2" key="3">
    <citation type="submission" date="2015-04" db="UniProtKB">
        <authorList>
            <consortium name="EnsemblPlants"/>
        </authorList>
    </citation>
    <scope>IDENTIFICATION</scope>
    <source>
        <strain evidence="2">cv. Jemalong A17</strain>
    </source>
</reference>
<reference evidence="1 3" key="1">
    <citation type="journal article" date="2011" name="Nature">
        <title>The Medicago genome provides insight into the evolution of rhizobial symbioses.</title>
        <authorList>
            <person name="Young N.D."/>
            <person name="Debelle F."/>
            <person name="Oldroyd G.E."/>
            <person name="Geurts R."/>
            <person name="Cannon S.B."/>
            <person name="Udvardi M.K."/>
            <person name="Benedito V.A."/>
            <person name="Mayer K.F."/>
            <person name="Gouzy J."/>
            <person name="Schoof H."/>
            <person name="Van de Peer Y."/>
            <person name="Proost S."/>
            <person name="Cook D.R."/>
            <person name="Meyers B.C."/>
            <person name="Spannagl M."/>
            <person name="Cheung F."/>
            <person name="De Mita S."/>
            <person name="Krishnakumar V."/>
            <person name="Gundlach H."/>
            <person name="Zhou S."/>
            <person name="Mudge J."/>
            <person name="Bharti A.K."/>
            <person name="Murray J.D."/>
            <person name="Naoumkina M.A."/>
            <person name="Rosen B."/>
            <person name="Silverstein K.A."/>
            <person name="Tang H."/>
            <person name="Rombauts S."/>
            <person name="Zhao P.X."/>
            <person name="Zhou P."/>
            <person name="Barbe V."/>
            <person name="Bardou P."/>
            <person name="Bechner M."/>
            <person name="Bellec A."/>
            <person name="Berger A."/>
            <person name="Berges H."/>
            <person name="Bidwell S."/>
            <person name="Bisseling T."/>
            <person name="Choisne N."/>
            <person name="Couloux A."/>
            <person name="Denny R."/>
            <person name="Deshpande S."/>
            <person name="Dai X."/>
            <person name="Doyle J.J."/>
            <person name="Dudez A.M."/>
            <person name="Farmer A.D."/>
            <person name="Fouteau S."/>
            <person name="Franken C."/>
            <person name="Gibelin C."/>
            <person name="Gish J."/>
            <person name="Goldstein S."/>
            <person name="Gonzalez A.J."/>
            <person name="Green P.J."/>
            <person name="Hallab A."/>
            <person name="Hartog M."/>
            <person name="Hua A."/>
            <person name="Humphray S.J."/>
            <person name="Jeong D.H."/>
            <person name="Jing Y."/>
            <person name="Jocker A."/>
            <person name="Kenton S.M."/>
            <person name="Kim D.J."/>
            <person name="Klee K."/>
            <person name="Lai H."/>
            <person name="Lang C."/>
            <person name="Lin S."/>
            <person name="Macmil S.L."/>
            <person name="Magdelenat G."/>
            <person name="Matthews L."/>
            <person name="McCorrison J."/>
            <person name="Monaghan E.L."/>
            <person name="Mun J.H."/>
            <person name="Najar F.Z."/>
            <person name="Nicholson C."/>
            <person name="Noirot C."/>
            <person name="O'Bleness M."/>
            <person name="Paule C.R."/>
            <person name="Poulain J."/>
            <person name="Prion F."/>
            <person name="Qin B."/>
            <person name="Qu C."/>
            <person name="Retzel E.F."/>
            <person name="Riddle C."/>
            <person name="Sallet E."/>
            <person name="Samain S."/>
            <person name="Samson N."/>
            <person name="Sanders I."/>
            <person name="Saurat O."/>
            <person name="Scarpelli C."/>
            <person name="Schiex T."/>
            <person name="Segurens B."/>
            <person name="Severin A.J."/>
            <person name="Sherrier D.J."/>
            <person name="Shi R."/>
            <person name="Sims S."/>
            <person name="Singer S.R."/>
            <person name="Sinharoy S."/>
            <person name="Sterck L."/>
            <person name="Viollet A."/>
            <person name="Wang B.B."/>
            <person name="Wang K."/>
            <person name="Wang M."/>
            <person name="Wang X."/>
            <person name="Warfsmann J."/>
            <person name="Weissenbach J."/>
            <person name="White D.D."/>
            <person name="White J.D."/>
            <person name="Wiley G.B."/>
            <person name="Wincker P."/>
            <person name="Xing Y."/>
            <person name="Yang L."/>
            <person name="Yao Z."/>
            <person name="Ying F."/>
            <person name="Zhai J."/>
            <person name="Zhou L."/>
            <person name="Zuber A."/>
            <person name="Denarie J."/>
            <person name="Dixon R.A."/>
            <person name="May G.D."/>
            <person name="Schwartz D.C."/>
            <person name="Rogers J."/>
            <person name="Quetier F."/>
            <person name="Town C.D."/>
            <person name="Roe B.A."/>
        </authorList>
    </citation>
    <scope>NUCLEOTIDE SEQUENCE [LARGE SCALE GENOMIC DNA]</scope>
    <source>
        <strain evidence="1">A17</strain>
        <strain evidence="2 3">cv. Jemalong A17</strain>
    </source>
</reference>
<dbReference type="PANTHER" id="PTHR20961:SF5">
    <property type="entry name" value="GLYCOSYLTRANSFERASE-RELATED"/>
    <property type="match status" value="1"/>
</dbReference>
<protein>
    <submittedName>
        <fullName evidence="1">Glycosyltransferase family 61 protein</fullName>
    </submittedName>
</protein>
<keyword evidence="3" id="KW-1185">Reference proteome</keyword>
<dbReference type="GO" id="GO:0016757">
    <property type="term" value="F:glycosyltransferase activity"/>
    <property type="evidence" value="ECO:0000318"/>
    <property type="project" value="GO_Central"/>
</dbReference>
<accession>A0A0C3XAV6</accession>
<dbReference type="AlphaFoldDB" id="G7KET4"/>
<dbReference type="STRING" id="3880.G7KET4"/>
<dbReference type="PaxDb" id="3880-AES94141"/>
<dbReference type="EnsemblPlants" id="AES94141">
    <property type="protein sequence ID" value="AES94141"/>
    <property type="gene ID" value="MTR_5g011170"/>
</dbReference>
<dbReference type="eggNOG" id="KOG4698">
    <property type="taxonomic scope" value="Eukaryota"/>
</dbReference>
<organism evidence="1 3">
    <name type="scientific">Medicago truncatula</name>
    <name type="common">Barrel medic</name>
    <name type="synonym">Medicago tribuloides</name>
    <dbReference type="NCBI Taxonomy" id="3880"/>
    <lineage>
        <taxon>Eukaryota</taxon>
        <taxon>Viridiplantae</taxon>
        <taxon>Streptophyta</taxon>
        <taxon>Embryophyta</taxon>
        <taxon>Tracheophyta</taxon>
        <taxon>Spermatophyta</taxon>
        <taxon>Magnoliopsida</taxon>
        <taxon>eudicotyledons</taxon>
        <taxon>Gunneridae</taxon>
        <taxon>Pentapetalae</taxon>
        <taxon>rosids</taxon>
        <taxon>fabids</taxon>
        <taxon>Fabales</taxon>
        <taxon>Fabaceae</taxon>
        <taxon>Papilionoideae</taxon>
        <taxon>50 kb inversion clade</taxon>
        <taxon>NPAAA clade</taxon>
        <taxon>Hologalegina</taxon>
        <taxon>IRL clade</taxon>
        <taxon>Trifolieae</taxon>
        <taxon>Medicago</taxon>
    </lineage>
</organism>
<accession>G7KET4</accession>
<reference evidence="1 3" key="2">
    <citation type="journal article" date="2014" name="BMC Genomics">
        <title>An improved genome release (version Mt4.0) for the model legume Medicago truncatula.</title>
        <authorList>
            <person name="Tang H."/>
            <person name="Krishnakumar V."/>
            <person name="Bidwell S."/>
            <person name="Rosen B."/>
            <person name="Chan A."/>
            <person name="Zhou S."/>
            <person name="Gentzbittel L."/>
            <person name="Childs K.L."/>
            <person name="Yandell M."/>
            <person name="Gundlach H."/>
            <person name="Mayer K.F."/>
            <person name="Schwartz D.C."/>
            <person name="Town C.D."/>
        </authorList>
    </citation>
    <scope>GENOME REANNOTATION</scope>
    <source>
        <strain evidence="1">A17</strain>
        <strain evidence="2 3">cv. Jemalong A17</strain>
    </source>
</reference>
<dbReference type="InterPro" id="IPR007657">
    <property type="entry name" value="Glycosyltransferase_61"/>
</dbReference>
<evidence type="ECO:0000313" key="3">
    <source>
        <dbReference type="Proteomes" id="UP000002051"/>
    </source>
</evidence>
<dbReference type="EMBL" id="CM001221">
    <property type="protein sequence ID" value="AES94141.2"/>
    <property type="molecule type" value="Genomic_DNA"/>
</dbReference>
<dbReference type="PANTHER" id="PTHR20961">
    <property type="entry name" value="GLYCOSYLTRANSFERASE"/>
    <property type="match status" value="1"/>
</dbReference>
<gene>
    <name evidence="1" type="ordered locus">MTR_5g011170</name>
</gene>
<dbReference type="Proteomes" id="UP000002051">
    <property type="component" value="Chromosome 5"/>
</dbReference>
<name>G7KET4_MEDTR</name>